<dbReference type="Pfam" id="PF25275">
    <property type="entry name" value="Golvesin_C"/>
    <property type="match status" value="2"/>
</dbReference>
<dbReference type="InterPro" id="IPR050708">
    <property type="entry name" value="T6SS_VgrG/RHS"/>
</dbReference>
<evidence type="ECO:0000313" key="5">
    <source>
        <dbReference type="Proteomes" id="UP000292385"/>
    </source>
</evidence>
<dbReference type="NCBIfam" id="TIGR03696">
    <property type="entry name" value="Rhs_assc_core"/>
    <property type="match status" value="1"/>
</dbReference>
<name>A0ABY2A5X4_9ACTN</name>
<feature type="domain" description="Golvesin/Xly CBD-like" evidence="3">
    <location>
        <begin position="418"/>
        <end position="555"/>
    </location>
</feature>
<dbReference type="InterPro" id="IPR031325">
    <property type="entry name" value="RHS_repeat"/>
</dbReference>
<gene>
    <name evidence="4" type="ORF">E0H58_20790</name>
</gene>
<feature type="compositionally biased region" description="Polar residues" evidence="1">
    <location>
        <begin position="82"/>
        <end position="96"/>
    </location>
</feature>
<accession>A0ABY2A5X4</accession>
<dbReference type="NCBIfam" id="NF033679">
    <property type="entry name" value="DNRLRE_dom"/>
    <property type="match status" value="2"/>
</dbReference>
<evidence type="ECO:0000256" key="1">
    <source>
        <dbReference type="SAM" id="MobiDB-lite"/>
    </source>
</evidence>
<sequence>MRRTRRWLTYALVLSLPASLGVPATALAQPQHVAQVAAPQVARAAAGPLAAPLPARVKNASTVTAAGGTPSRVRELEERRTASSTSYRMSDGTTQVELSTEPVHYKDSKGKWQVIDTKVTAGSGEDSFENAKNSFRTRFGKSSDRLLTFEADGESIGLGAAGEKRALTPVVKDSSVAFPDVFGTADVRYYVSRTGVKETVVLTAAADVAGEYTFELHTSGLTAKARPDGSIGFFKKNGDERPKYVIPAPNMFDSSAANQLGQPGYSDKITQTVTQQGGKTLLTLKPDQAWLTAKERVFPIVIDPTIVVVPDPTAAQDTSISEANAGVNYGTNPTVLVGDDASHNTWRGLLKFDTSMIPTTTTIRSADLNMHYGAGFGADVTLPFAAVKVTSAWSESTATWTSMNTAFNGTYASNTVQVDDQDTLSATYEGPWKYQSNGSAVNGSFSYALTGSAPDKFTWSARVPSEGDYQVQGHYYPNSVRGILPTTLVGATSAGVPTSQTVPWNQTAGTPGPGGDLWYTLGTVHARPGNTTQVTAQRQAGPTLTVPIADAMKWTKYSTATKQPGDRDGWHSYGLGSYVQSWVNGSSPNYGVMLKAVDENPATAPAGGLYYSASEGTYGGETAARPNLVVTYDEPGVTLNPPSTINATGAELTWNKYIDPTPADDDDLVEYQIFRGCRALPVDPCATPVGDYFSTTAPAALTLVGTVPPEVTSLTDSTAEPSSATKPATYSYWVVARTVADVGKGENGRAASNVQTVTMPREGRILQSFGGDISDTTLSKTKATENVSRPDGGTGNTRYWVQVGNNHPTYGVERGVFKFDTSTIKQGTKVTDARVELFSNYGSGAGSATLDLHGLTRDFVETEATWNQAASTINWTGPGGDYDPTVLTSLTSDNNPKRLTFASSEGNALLPKIQSWVDNPGNNHGLLLKTHDETVQQQLFSITNGESPDSLFRPRLWIEHLAKNEAETYQADQIPERFQPNTTITTPVTVTNTSKTTWVDDLLLSYRWTDPGSTVDLTTEGERLSVPLGRVLAPGESQTVDLPVRAPINSDTGTKRQSYDLHLDLRKPDKTWYDGDNATSPPARPAQGCVMETAGLLCVDRYVESATSGGLGLEKFMSYTGEETGGGSQLLTNLYNGNVVWSYDALSNPSIGPSAFVRLAYNSQDDTPASAPGYGFSVQPATLTRLGSGLAVAPNVVSFVDGDGTTQTYKADTPDPQKPNEVPYTRPAGVALDLKEDMAAPDTAHRWVFTRPDGTRFYFDSGTKRQTSVVDRNGNTMSFSYDTDGRLSIVTDARNRQVLTLGYESGGAGKLAWIRDISKRALKFNYNTDSQLIKLEDGGPFNNGAFDPGAVVKSFQFAYNDTSNNSNTKLISVKDPRNAETKVQYYTSNEDSTYAKWPKSYTDRRNNNTTFTYAQPDPSALDRLTTVTDVNGSTPSVTTYKMDAFGRTTSIVDANQNAVGGDKETLLAWDRDHNVIRLQEPNDAVSTWEYDPKTGYPLVVKDAMAVKNGLPGVVLTYQTLATGAKPTVLMSKKSAGGRTDTFTYDANGNIKTVKNGLGFGPTYTYNSNGTLATVTDARGNATQYGDDSKYHASGYPLSITDPELAKTDFTYDDRGNVLQVKDALLRLTTAEYDAFGRPTKITKPYDGAVKRTTETEYDLNDNVTKETAPNGAQSVSTFDAADNLLTKTLLDNNTTGRQLAYTYDVLGRKVTETAPKGVATTADPNDFVTKYSYDRVGQVLKVETPFVDGGTTKTPTTTYEYDLVGNQVTVMDPLRNASPATDYTSKTVYDLNHRPTAVTDAAGYTSKTVYDADGLVTSEINQTGNTKTTKYDDAGQPIEIHVPHTPIGGHQEDRVTKLAYDQAGNVTRQTRPSGRYSETVYDKNNRPVQNKSAFDTSTTLYKTPSSTFIQYYPTGEIKAQSEPTFESSGTQWTNFTYFGSGDIKTSTDPWQITATYGYNQLGQQTDRTLTVPGDDAKRTQAWGYYPDGALQSRSDTAAQQPVDIVDNADTWQTTSTGTWATVPGGTNTQGANYRTHLAAAAGTPEASDTFNWRVLPDVAGSFEVYASCPVATGATTAATYTINHSSGAATKTVDQSACTAANPWVNLGNYSFPNGVAKTITLKPSVTGVVVADAIKLVSTSPVESRSFTYNYDLNGQQTEVKDNNPNAATDTFKTTTDGLGRTTQVQELKAGATKATTDYTYDLDSNVLSTNAQRPADSGAGTPKVGRYTGYTWDVRNLVDTVKAGDAPTDPLDTWSYTYDGRGLRSTITKPNGNLATFTYHEDGLPRIQTEKHAQQLISSHALRYTPDGDRSQDVEKLLKANSSDYLDQASNYTYTPARQLEAVVKTGVEKGDNESYKYDAAGNTIEQVIGATTSTMTYDRNRLTKTVSGGTTLNQRYDLFGRSTTADVGAQVVEQNAYDGYDRLVRQQKFDSAGTATFTRNQTYDAFDRVVNQSEKVGAAASISTRYTFIGLADQVAIEEEKDTGGTWKTSKSYAYGANGENLSLVDSPVNGTTTKKSFYGTNPHGDVETLTDASTGTTTSTYRYTAYGQADKKGTTGDDEIKNDPSQDADIVNPYRFNSKRFNGATNTYDMGFREYNPGLNRFLSRDFYNGALQDLALGADPWNTNRYAFAGGNPITGVEQDGHCAFDPETESACGRPVTRILGSGSTPPPVTETKPTEPSTIQKISGYVAPGQFGKNVTDDLVVKPIQETYEACKAAIQMQNYQTNWRACQMGVALTGLSFTGGGKVVGIGVRSAEGLAAAEAAARWPAIRYLGRAGADNVANGVRLGQQLARESADSAFTASGQLSSGAIAGSTRIIPGSKLGNKDLVQALTADGSRIGDWGKYTSSTYQSPAGNFQVHFYMNQSTGAVNYTYDYKIIFNGVAR</sequence>
<dbReference type="Proteomes" id="UP000292385">
    <property type="component" value="Unassembled WGS sequence"/>
</dbReference>
<evidence type="ECO:0000259" key="3">
    <source>
        <dbReference type="Pfam" id="PF25275"/>
    </source>
</evidence>
<dbReference type="EMBL" id="SJJY01000004">
    <property type="protein sequence ID" value="TCC22817.1"/>
    <property type="molecule type" value="Genomic_DNA"/>
</dbReference>
<dbReference type="InterPro" id="IPR006530">
    <property type="entry name" value="YD"/>
</dbReference>
<feature type="compositionally biased region" description="Basic and acidic residues" evidence="1">
    <location>
        <begin position="72"/>
        <end position="81"/>
    </location>
</feature>
<feature type="domain" description="Golvesin/Xly CBD-like" evidence="3">
    <location>
        <begin position="2004"/>
        <end position="2138"/>
    </location>
</feature>
<feature type="signal peptide" evidence="2">
    <location>
        <begin position="1"/>
        <end position="28"/>
    </location>
</feature>
<dbReference type="Gene3D" id="2.60.40.10">
    <property type="entry name" value="Immunoglobulins"/>
    <property type="match status" value="1"/>
</dbReference>
<protein>
    <submittedName>
        <fullName evidence="4">DNRLRE domain-containing protein</fullName>
    </submittedName>
</protein>
<keyword evidence="5" id="KW-1185">Reference proteome</keyword>
<keyword evidence="2" id="KW-0732">Signal</keyword>
<feature type="chain" id="PRO_5046249373" evidence="2">
    <location>
        <begin position="29"/>
        <end position="2889"/>
    </location>
</feature>
<feature type="region of interest" description="Disordered" evidence="1">
    <location>
        <begin position="64"/>
        <end position="96"/>
    </location>
</feature>
<evidence type="ECO:0000256" key="2">
    <source>
        <dbReference type="SAM" id="SignalP"/>
    </source>
</evidence>
<evidence type="ECO:0000313" key="4">
    <source>
        <dbReference type="EMBL" id="TCC22817.1"/>
    </source>
</evidence>
<dbReference type="PANTHER" id="PTHR32305:SF15">
    <property type="entry name" value="PROTEIN RHSA-RELATED"/>
    <property type="match status" value="1"/>
</dbReference>
<dbReference type="InterPro" id="IPR013783">
    <property type="entry name" value="Ig-like_fold"/>
</dbReference>
<organism evidence="4 5">
    <name type="scientific">Kribbella speibonae</name>
    <dbReference type="NCBI Taxonomy" id="1572660"/>
    <lineage>
        <taxon>Bacteria</taxon>
        <taxon>Bacillati</taxon>
        <taxon>Actinomycetota</taxon>
        <taxon>Actinomycetes</taxon>
        <taxon>Propionibacteriales</taxon>
        <taxon>Kribbellaceae</taxon>
        <taxon>Kribbella</taxon>
    </lineage>
</organism>
<proteinExistence type="predicted"/>
<dbReference type="Gene3D" id="2.180.10.10">
    <property type="entry name" value="RHS repeat-associated core"/>
    <property type="match status" value="4"/>
</dbReference>
<dbReference type="NCBIfam" id="TIGR01643">
    <property type="entry name" value="YD_repeat_2x"/>
    <property type="match status" value="5"/>
</dbReference>
<dbReference type="PANTHER" id="PTHR32305">
    <property type="match status" value="1"/>
</dbReference>
<dbReference type="RefSeq" id="WP_131463050.1">
    <property type="nucleotide sequence ID" value="NZ_SJJY01000004.1"/>
</dbReference>
<dbReference type="InterPro" id="IPR033803">
    <property type="entry name" value="CBD-like_Golvesin-Xly"/>
</dbReference>
<dbReference type="InterPro" id="IPR022385">
    <property type="entry name" value="Rhs_assc_core"/>
</dbReference>
<dbReference type="Pfam" id="PF05593">
    <property type="entry name" value="RHS_repeat"/>
    <property type="match status" value="1"/>
</dbReference>
<comment type="caution">
    <text evidence="4">The sequence shown here is derived from an EMBL/GenBank/DDBJ whole genome shotgun (WGS) entry which is preliminary data.</text>
</comment>
<reference evidence="4 5" key="1">
    <citation type="submission" date="2019-02" db="EMBL/GenBank/DDBJ databases">
        <title>Kribbella capetownensis sp. nov. and Kribbella speibonae sp. nov., isolated from soil.</title>
        <authorList>
            <person name="Curtis S.M."/>
            <person name="Norton I."/>
            <person name="Everest G.J."/>
            <person name="Meyers P.R."/>
        </authorList>
    </citation>
    <scope>NUCLEOTIDE SEQUENCE [LARGE SCALE GENOMIC DNA]</scope>
    <source>
        <strain evidence="4 5">SK5</strain>
    </source>
</reference>